<dbReference type="AlphaFoldDB" id="A0A242CFC5"/>
<organism evidence="2">
    <name type="scientific">Candidatus Enterococcus mansonii</name>
    <dbReference type="NCBI Taxonomy" id="1834181"/>
    <lineage>
        <taxon>Bacteria</taxon>
        <taxon>Bacillati</taxon>
        <taxon>Bacillota</taxon>
        <taxon>Bacilli</taxon>
        <taxon>Lactobacillales</taxon>
        <taxon>Enterococcaceae</taxon>
        <taxon>Enterococcus</taxon>
    </lineage>
</organism>
<evidence type="ECO:0000313" key="1">
    <source>
        <dbReference type="EMBL" id="MEI5994349.1"/>
    </source>
</evidence>
<dbReference type="RefSeq" id="WP_086330728.1">
    <property type="nucleotide sequence ID" value="NZ_NGLE02000001.1"/>
</dbReference>
<dbReference type="EMBL" id="NGLE01000002">
    <property type="protein sequence ID" value="OTO08818.1"/>
    <property type="molecule type" value="Genomic_DNA"/>
</dbReference>
<accession>A0A242CFC5</accession>
<dbReference type="EMBL" id="NGLE02000001">
    <property type="protein sequence ID" value="MEI5994349.1"/>
    <property type="molecule type" value="Genomic_DNA"/>
</dbReference>
<comment type="caution">
    <text evidence="2">The sequence shown here is derived from an EMBL/GenBank/DDBJ whole genome shotgun (WGS) entry which is preliminary data.</text>
</comment>
<proteinExistence type="predicted"/>
<gene>
    <name evidence="2" type="ORF">A5880_001818</name>
    <name evidence="1" type="ORF">A5880_001907</name>
</gene>
<dbReference type="STRING" id="1834181.A5880_001818"/>
<reference evidence="2" key="1">
    <citation type="submission" date="2017-05" db="EMBL/GenBank/DDBJ databases">
        <title>The Genome Sequence of Enterococcus sp. 4G2_DIV0659.</title>
        <authorList>
            <consortium name="The Broad Institute Genomics Platform"/>
            <consortium name="The Broad Institute Genomic Center for Infectious Diseases"/>
            <person name="Earl A."/>
            <person name="Manson A."/>
            <person name="Schwartman J."/>
            <person name="Gilmore M."/>
            <person name="Abouelleil A."/>
            <person name="Cao P."/>
            <person name="Chapman S."/>
            <person name="Cusick C."/>
            <person name="Shea T."/>
            <person name="Young S."/>
            <person name="Neafsey D."/>
            <person name="Nusbaum C."/>
            <person name="Birren B."/>
        </authorList>
    </citation>
    <scope>NUCLEOTIDE SEQUENCE [LARGE SCALE GENOMIC DNA]</scope>
    <source>
        <strain evidence="2">4G2_DIV0659</strain>
    </source>
</reference>
<dbReference type="Proteomes" id="UP000195139">
    <property type="component" value="Unassembled WGS sequence"/>
</dbReference>
<evidence type="ECO:0000313" key="2">
    <source>
        <dbReference type="EMBL" id="OTO08818.1"/>
    </source>
</evidence>
<name>A0A242CFC5_9ENTE</name>
<sequence>MENLNLLAFKARNLEISNEFYQSLDESKKFETYLMAKFINDSILFANDSTLVEDLFDLWDVYFSKIHQNPSIGNQLELEKERFNNLLIDDPENVLISSYFKVYFFISLVERNKLNTHYSADESKE</sequence>
<reference evidence="1 3" key="2">
    <citation type="submission" date="2018-07" db="EMBL/GenBank/DDBJ databases">
        <title>The Genome Sequence of Enterococcus sp. DIV0659b.</title>
        <authorList>
            <consortium name="The Broad Institute Genomics Platform"/>
            <consortium name="The Broad Institute Genomic Center for Infectious Diseases"/>
            <person name="Earl A."/>
            <person name="Manson A."/>
            <person name="Schwartman J."/>
            <person name="Gilmore M."/>
            <person name="Abouelleil A."/>
            <person name="Cao P."/>
            <person name="Chapman S."/>
            <person name="Cusick C."/>
            <person name="Shea T."/>
            <person name="Young S."/>
            <person name="Neafsey D."/>
            <person name="Nusbaum C."/>
            <person name="Birren B."/>
        </authorList>
    </citation>
    <scope>NUCLEOTIDE SEQUENCE [LARGE SCALE GENOMIC DNA]</scope>
    <source>
        <strain evidence="1 3">4G2_DIV0659</strain>
    </source>
</reference>
<protein>
    <submittedName>
        <fullName evidence="2">Uncharacterized protein</fullName>
    </submittedName>
</protein>
<keyword evidence="3" id="KW-1185">Reference proteome</keyword>
<evidence type="ECO:0000313" key="3">
    <source>
        <dbReference type="Proteomes" id="UP000195139"/>
    </source>
</evidence>